<sequence length="79" mass="8874">MTSNLHVVAALPADLQFRLGLSDLCCFCKNMTEFSPNLRLLPCENSKFCRVSIVVMADDKRKAAKNAPVVHLRTTYCEQ</sequence>
<keyword evidence="2" id="KW-1185">Reference proteome</keyword>
<dbReference type="Proteomes" id="UP000054630">
    <property type="component" value="Unassembled WGS sequence"/>
</dbReference>
<proteinExistence type="predicted"/>
<protein>
    <submittedName>
        <fullName evidence="1">Uncharacterized protein</fullName>
    </submittedName>
</protein>
<dbReference type="AlphaFoldDB" id="A0A0V0RUU2"/>
<evidence type="ECO:0000313" key="2">
    <source>
        <dbReference type="Proteomes" id="UP000054630"/>
    </source>
</evidence>
<reference evidence="1 2" key="1">
    <citation type="submission" date="2015-01" db="EMBL/GenBank/DDBJ databases">
        <title>Evolution of Trichinella species and genotypes.</title>
        <authorList>
            <person name="Korhonen P.K."/>
            <person name="Edoardo P."/>
            <person name="Giuseppe L.R."/>
            <person name="Gasser R.B."/>
        </authorList>
    </citation>
    <scope>NUCLEOTIDE SEQUENCE [LARGE SCALE GENOMIC DNA]</scope>
    <source>
        <strain evidence="1">ISS37</strain>
    </source>
</reference>
<organism evidence="1 2">
    <name type="scientific">Trichinella nelsoni</name>
    <dbReference type="NCBI Taxonomy" id="6336"/>
    <lineage>
        <taxon>Eukaryota</taxon>
        <taxon>Metazoa</taxon>
        <taxon>Ecdysozoa</taxon>
        <taxon>Nematoda</taxon>
        <taxon>Enoplea</taxon>
        <taxon>Dorylaimia</taxon>
        <taxon>Trichinellida</taxon>
        <taxon>Trichinellidae</taxon>
        <taxon>Trichinella</taxon>
    </lineage>
</organism>
<accession>A0A0V0RUU2</accession>
<comment type="caution">
    <text evidence="1">The sequence shown here is derived from an EMBL/GenBank/DDBJ whole genome shotgun (WGS) entry which is preliminary data.</text>
</comment>
<evidence type="ECO:0000313" key="1">
    <source>
        <dbReference type="EMBL" id="KRX18249.1"/>
    </source>
</evidence>
<gene>
    <name evidence="1" type="ORF">T07_6060</name>
</gene>
<dbReference type="OrthoDB" id="5921178at2759"/>
<name>A0A0V0RUU2_9BILA</name>
<dbReference type="EMBL" id="JYDL01000075">
    <property type="protein sequence ID" value="KRX18249.1"/>
    <property type="molecule type" value="Genomic_DNA"/>
</dbReference>